<keyword evidence="10 15" id="KW-0479">Metal-binding</keyword>
<keyword evidence="14 15" id="KW-0694">RNA-binding</keyword>
<dbReference type="SMART" id="SM00358">
    <property type="entry name" value="DSRM"/>
    <property type="match status" value="1"/>
</dbReference>
<sequence>MATSLQKLTDALEHRFRDPSLLRQALVHRSYAHENPEKAAGDNERLEFLGDAVLSVTMAHLLVERFPDLNEGDLSRLRASLVNERRLAQVGRAMGLGRLLLLGKGEEQSGGRDKPSLIADAVEAVLGAVYLDGGLEAAFRVVRKFLGPLLEEEAEAADPLRTLDKDFKTRLQEITQARFRRTPAYAVEGEDGPDHDKTFHVAVTLDDEILARGSGKSKKAAEQDAARKAVERLGES</sequence>
<evidence type="ECO:0000256" key="10">
    <source>
        <dbReference type="ARBA" id="ARBA00022723"/>
    </source>
</evidence>
<feature type="binding site" evidence="15">
    <location>
        <position position="123"/>
    </location>
    <ligand>
        <name>Mg(2+)</name>
        <dbReference type="ChEBI" id="CHEBI:18420"/>
    </ligand>
</feature>
<comment type="cofactor">
    <cofactor evidence="15">
        <name>Mg(2+)</name>
        <dbReference type="ChEBI" id="CHEBI:18420"/>
    </cofactor>
</comment>
<reference evidence="20" key="1">
    <citation type="submission" date="2016-11" db="EMBL/GenBank/DDBJ databases">
        <authorList>
            <person name="Varghese N."/>
            <person name="Submissions S."/>
        </authorList>
    </citation>
    <scope>NUCLEOTIDE SEQUENCE [LARGE SCALE GENOMIC DNA]</scope>
    <source>
        <strain evidence="20">DSM 9756</strain>
    </source>
</reference>
<comment type="subunit">
    <text evidence="4 15">Homodimer.</text>
</comment>
<keyword evidence="20" id="KW-1185">Reference proteome</keyword>
<comment type="similarity">
    <text evidence="3">Belongs to the ribonuclease III family.</text>
</comment>
<dbReference type="STRING" id="1121391.SAMN02745206_02901"/>
<evidence type="ECO:0000256" key="1">
    <source>
        <dbReference type="ARBA" id="ARBA00000109"/>
    </source>
</evidence>
<dbReference type="GO" id="GO:0004525">
    <property type="term" value="F:ribonuclease III activity"/>
    <property type="evidence" value="ECO:0007669"/>
    <property type="project" value="UniProtKB-UniRule"/>
</dbReference>
<dbReference type="InterPro" id="IPR011907">
    <property type="entry name" value="RNase_III"/>
</dbReference>
<evidence type="ECO:0000256" key="11">
    <source>
        <dbReference type="ARBA" id="ARBA00022759"/>
    </source>
</evidence>
<keyword evidence="8 15" id="KW-0819">tRNA processing</keyword>
<evidence type="ECO:0000313" key="20">
    <source>
        <dbReference type="Proteomes" id="UP000184076"/>
    </source>
</evidence>
<evidence type="ECO:0000313" key="19">
    <source>
        <dbReference type="EMBL" id="SHF90987.1"/>
    </source>
</evidence>
<dbReference type="GO" id="GO:0006397">
    <property type="term" value="P:mRNA processing"/>
    <property type="evidence" value="ECO:0007669"/>
    <property type="project" value="UniProtKB-UniRule"/>
</dbReference>
<accession>A0A1M5FHE0</accession>
<feature type="domain" description="RNase III" evidence="18">
    <location>
        <begin position="5"/>
        <end position="134"/>
    </location>
</feature>
<feature type="binding site" evidence="15">
    <location>
        <position position="120"/>
    </location>
    <ligand>
        <name>Mg(2+)</name>
        <dbReference type="ChEBI" id="CHEBI:18420"/>
    </ligand>
</feature>
<dbReference type="PROSITE" id="PS50142">
    <property type="entry name" value="RNASE_3_2"/>
    <property type="match status" value="1"/>
</dbReference>
<dbReference type="GO" id="GO:0005737">
    <property type="term" value="C:cytoplasm"/>
    <property type="evidence" value="ECO:0007669"/>
    <property type="project" value="UniProtKB-SubCell"/>
</dbReference>
<evidence type="ECO:0000256" key="2">
    <source>
        <dbReference type="ARBA" id="ARBA00004496"/>
    </source>
</evidence>
<dbReference type="PANTHER" id="PTHR11207">
    <property type="entry name" value="RIBONUCLEASE III"/>
    <property type="match status" value="1"/>
</dbReference>
<dbReference type="Gene3D" id="1.10.1520.10">
    <property type="entry name" value="Ribonuclease III domain"/>
    <property type="match status" value="1"/>
</dbReference>
<evidence type="ECO:0000256" key="6">
    <source>
        <dbReference type="ARBA" id="ARBA00022552"/>
    </source>
</evidence>
<dbReference type="AlphaFoldDB" id="A0A1M5FHE0"/>
<dbReference type="GO" id="GO:0010468">
    <property type="term" value="P:regulation of gene expression"/>
    <property type="evidence" value="ECO:0007669"/>
    <property type="project" value="TreeGrafter"/>
</dbReference>
<dbReference type="InterPro" id="IPR036389">
    <property type="entry name" value="RNase_III_sf"/>
</dbReference>
<keyword evidence="7 15" id="KW-0507">mRNA processing</keyword>
<evidence type="ECO:0000259" key="17">
    <source>
        <dbReference type="PROSITE" id="PS50137"/>
    </source>
</evidence>
<dbReference type="InterPro" id="IPR014720">
    <property type="entry name" value="dsRBD_dom"/>
</dbReference>
<dbReference type="FunFam" id="3.30.160.20:FF:000003">
    <property type="entry name" value="Ribonuclease 3"/>
    <property type="match status" value="1"/>
</dbReference>
<keyword evidence="13 15" id="KW-0460">Magnesium</keyword>
<dbReference type="SMART" id="SM00535">
    <property type="entry name" value="RIBOc"/>
    <property type="match status" value="1"/>
</dbReference>
<dbReference type="GO" id="GO:0042802">
    <property type="term" value="F:identical protein binding"/>
    <property type="evidence" value="ECO:0007669"/>
    <property type="project" value="UniProtKB-ARBA"/>
</dbReference>
<name>A0A1M5FHE0_9BACT</name>
<dbReference type="RefSeq" id="WP_073040688.1">
    <property type="nucleotide sequence ID" value="NZ_FQVB01000031.1"/>
</dbReference>
<dbReference type="Proteomes" id="UP000184076">
    <property type="component" value="Unassembled WGS sequence"/>
</dbReference>
<dbReference type="SUPFAM" id="SSF54768">
    <property type="entry name" value="dsRNA-binding domain-like"/>
    <property type="match status" value="1"/>
</dbReference>
<keyword evidence="5 15" id="KW-0963">Cytoplasm</keyword>
<dbReference type="InterPro" id="IPR000999">
    <property type="entry name" value="RNase_III_dom"/>
</dbReference>
<dbReference type="PROSITE" id="PS00517">
    <property type="entry name" value="RNASE_3_1"/>
    <property type="match status" value="1"/>
</dbReference>
<dbReference type="GO" id="GO:0046872">
    <property type="term" value="F:metal ion binding"/>
    <property type="evidence" value="ECO:0007669"/>
    <property type="project" value="UniProtKB-KW"/>
</dbReference>
<feature type="active site" evidence="15">
    <location>
        <position position="51"/>
    </location>
</feature>
<evidence type="ECO:0000256" key="4">
    <source>
        <dbReference type="ARBA" id="ARBA00011738"/>
    </source>
</evidence>
<evidence type="ECO:0000256" key="9">
    <source>
        <dbReference type="ARBA" id="ARBA00022722"/>
    </source>
</evidence>
<evidence type="ECO:0000256" key="5">
    <source>
        <dbReference type="ARBA" id="ARBA00022490"/>
    </source>
</evidence>
<feature type="domain" description="DRBM" evidence="17">
    <location>
        <begin position="166"/>
        <end position="235"/>
    </location>
</feature>
<evidence type="ECO:0000256" key="16">
    <source>
        <dbReference type="SAM" id="MobiDB-lite"/>
    </source>
</evidence>
<dbReference type="EMBL" id="FQVB01000031">
    <property type="protein sequence ID" value="SHF90987.1"/>
    <property type="molecule type" value="Genomic_DNA"/>
</dbReference>
<evidence type="ECO:0000256" key="3">
    <source>
        <dbReference type="ARBA" id="ARBA00010183"/>
    </source>
</evidence>
<dbReference type="Pfam" id="PF00035">
    <property type="entry name" value="dsrm"/>
    <property type="match status" value="1"/>
</dbReference>
<dbReference type="PROSITE" id="PS50137">
    <property type="entry name" value="DS_RBD"/>
    <property type="match status" value="1"/>
</dbReference>
<feature type="binding site" evidence="15">
    <location>
        <position position="47"/>
    </location>
    <ligand>
        <name>Mg(2+)</name>
        <dbReference type="ChEBI" id="CHEBI:18420"/>
    </ligand>
</feature>
<comment type="function">
    <text evidence="15">Digests double-stranded RNA. Involved in the processing of primary rRNA transcript to yield the immediate precursors to the large and small rRNAs (23S and 16S). Processes some mRNAs, and tRNAs when they are encoded in the rRNA operon. Processes pre-crRNA and tracrRNA of type II CRISPR loci if present in the organism.</text>
</comment>
<feature type="active site" evidence="15">
    <location>
        <position position="123"/>
    </location>
</feature>
<evidence type="ECO:0000256" key="15">
    <source>
        <dbReference type="HAMAP-Rule" id="MF_00104"/>
    </source>
</evidence>
<dbReference type="PANTHER" id="PTHR11207:SF0">
    <property type="entry name" value="RIBONUCLEASE 3"/>
    <property type="match status" value="1"/>
</dbReference>
<dbReference type="GO" id="GO:0006364">
    <property type="term" value="P:rRNA processing"/>
    <property type="evidence" value="ECO:0007669"/>
    <property type="project" value="UniProtKB-UniRule"/>
</dbReference>
<keyword evidence="11 15" id="KW-0255">Endonuclease</keyword>
<evidence type="ECO:0000256" key="8">
    <source>
        <dbReference type="ARBA" id="ARBA00022694"/>
    </source>
</evidence>
<dbReference type="GO" id="GO:0019843">
    <property type="term" value="F:rRNA binding"/>
    <property type="evidence" value="ECO:0007669"/>
    <property type="project" value="UniProtKB-KW"/>
</dbReference>
<dbReference type="OrthoDB" id="9805026at2"/>
<evidence type="ECO:0000256" key="12">
    <source>
        <dbReference type="ARBA" id="ARBA00022801"/>
    </source>
</evidence>
<gene>
    <name evidence="15" type="primary">rnc</name>
    <name evidence="19" type="ORF">SAMN02745206_02901</name>
</gene>
<dbReference type="CDD" id="cd10845">
    <property type="entry name" value="DSRM_RNAse_III_family"/>
    <property type="match status" value="1"/>
</dbReference>
<evidence type="ECO:0000256" key="7">
    <source>
        <dbReference type="ARBA" id="ARBA00022664"/>
    </source>
</evidence>
<dbReference type="EC" id="3.1.26.3" evidence="15"/>
<dbReference type="FunFam" id="1.10.1520.10:FF:000001">
    <property type="entry name" value="Ribonuclease 3"/>
    <property type="match status" value="1"/>
</dbReference>
<protein>
    <recommendedName>
        <fullName evidence="15">Ribonuclease 3</fullName>
        <ecNumber evidence="15">3.1.26.3</ecNumber>
    </recommendedName>
    <alternativeName>
        <fullName evidence="15">Ribonuclease III</fullName>
        <shortName evidence="15">RNase III</shortName>
    </alternativeName>
</protein>
<dbReference type="Gene3D" id="3.30.160.20">
    <property type="match status" value="1"/>
</dbReference>
<dbReference type="SUPFAM" id="SSF69065">
    <property type="entry name" value="RNase III domain-like"/>
    <property type="match status" value="1"/>
</dbReference>
<dbReference type="GO" id="GO:0003725">
    <property type="term" value="F:double-stranded RNA binding"/>
    <property type="evidence" value="ECO:0007669"/>
    <property type="project" value="TreeGrafter"/>
</dbReference>
<dbReference type="HAMAP" id="MF_00104">
    <property type="entry name" value="RNase_III"/>
    <property type="match status" value="1"/>
</dbReference>
<evidence type="ECO:0000259" key="18">
    <source>
        <dbReference type="PROSITE" id="PS50142"/>
    </source>
</evidence>
<feature type="region of interest" description="Disordered" evidence="16">
    <location>
        <begin position="213"/>
        <end position="236"/>
    </location>
</feature>
<keyword evidence="12 15" id="KW-0378">Hydrolase</keyword>
<proteinExistence type="inferred from homology"/>
<keyword evidence="6 15" id="KW-0698">rRNA processing</keyword>
<comment type="catalytic activity">
    <reaction evidence="1 15">
        <text>Endonucleolytic cleavage to 5'-phosphomonoester.</text>
        <dbReference type="EC" id="3.1.26.3"/>
    </reaction>
</comment>
<dbReference type="NCBIfam" id="TIGR02191">
    <property type="entry name" value="RNaseIII"/>
    <property type="match status" value="1"/>
</dbReference>
<organism evidence="19 20">
    <name type="scientific">Desulfacinum infernum DSM 9756</name>
    <dbReference type="NCBI Taxonomy" id="1121391"/>
    <lineage>
        <taxon>Bacteria</taxon>
        <taxon>Pseudomonadati</taxon>
        <taxon>Thermodesulfobacteriota</taxon>
        <taxon>Syntrophobacteria</taxon>
        <taxon>Syntrophobacterales</taxon>
        <taxon>Syntrophobacteraceae</taxon>
        <taxon>Desulfacinum</taxon>
    </lineage>
</organism>
<keyword evidence="15" id="KW-0699">rRNA-binding</keyword>
<dbReference type="CDD" id="cd00593">
    <property type="entry name" value="RIBOc"/>
    <property type="match status" value="1"/>
</dbReference>
<evidence type="ECO:0000256" key="13">
    <source>
        <dbReference type="ARBA" id="ARBA00022842"/>
    </source>
</evidence>
<dbReference type="Pfam" id="PF14622">
    <property type="entry name" value="Ribonucleas_3_3"/>
    <property type="match status" value="1"/>
</dbReference>
<evidence type="ECO:0000256" key="14">
    <source>
        <dbReference type="ARBA" id="ARBA00022884"/>
    </source>
</evidence>
<feature type="compositionally biased region" description="Basic and acidic residues" evidence="16">
    <location>
        <begin position="219"/>
        <end position="236"/>
    </location>
</feature>
<dbReference type="GO" id="GO:0008033">
    <property type="term" value="P:tRNA processing"/>
    <property type="evidence" value="ECO:0007669"/>
    <property type="project" value="UniProtKB-KW"/>
</dbReference>
<comment type="subcellular location">
    <subcellularLocation>
        <location evidence="2 15">Cytoplasm</location>
    </subcellularLocation>
</comment>
<keyword evidence="9 15" id="KW-0540">Nuclease</keyword>